<proteinExistence type="predicted"/>
<dbReference type="AlphaFoldDB" id="A0A0T6DTH0"/>
<protein>
    <submittedName>
        <fullName evidence="1">Uncharacterized protein</fullName>
    </submittedName>
</protein>
<dbReference type="Proteomes" id="UP000051202">
    <property type="component" value="Unassembled WGS sequence"/>
</dbReference>
<accession>A0A0T6DTH0</accession>
<reference evidence="1 2" key="1">
    <citation type="submission" date="2015-11" db="EMBL/GenBank/DDBJ databases">
        <title>Permanent draft genome of Psychrobacter piscatorii LQ58.</title>
        <authorList>
            <person name="Zhou M."/>
            <person name="Dong B."/>
            <person name="Liu Q."/>
        </authorList>
    </citation>
    <scope>NUCLEOTIDE SEQUENCE [LARGE SCALE GENOMIC DNA]</scope>
    <source>
        <strain evidence="1 2">LQ58</strain>
    </source>
</reference>
<comment type="caution">
    <text evidence="1">The sequence shown here is derived from an EMBL/GenBank/DDBJ whole genome shotgun (WGS) entry which is preliminary data.</text>
</comment>
<evidence type="ECO:0000313" key="1">
    <source>
        <dbReference type="EMBL" id="KRU23185.1"/>
    </source>
</evidence>
<organism evidence="1 2">
    <name type="scientific">Psychrobacter piscatorii</name>
    <dbReference type="NCBI Taxonomy" id="554343"/>
    <lineage>
        <taxon>Bacteria</taxon>
        <taxon>Pseudomonadati</taxon>
        <taxon>Pseudomonadota</taxon>
        <taxon>Gammaproteobacteria</taxon>
        <taxon>Moraxellales</taxon>
        <taxon>Moraxellaceae</taxon>
        <taxon>Psychrobacter</taxon>
    </lineage>
</organism>
<dbReference type="EMBL" id="LNDJ01000049">
    <property type="protein sequence ID" value="KRU23185.1"/>
    <property type="molecule type" value="Genomic_DNA"/>
</dbReference>
<name>A0A0T6DTH0_9GAMM</name>
<keyword evidence="2" id="KW-1185">Reference proteome</keyword>
<dbReference type="RefSeq" id="WP_058024014.1">
    <property type="nucleotide sequence ID" value="NZ_LNDJ01000049.1"/>
</dbReference>
<sequence length="204" mass="22477">MGNSIRTTSNTQNTPTLATFKAGDSVLCPSLSFTSFVLTADPYGKRDLLALTHDGSNIYYDNKGYFVPSRDKETGDYQPSLFQDTEANRQAIATLYNGRFTTQADQRKVIDTTEADDKIVVTMSSHDLSHITSDIYGAANALHDVGYLLGLIYYGKIEGEAVKSMARLAHDATNTWEDILRTQLDIINEPLAMTGYSKVGVDNE</sequence>
<gene>
    <name evidence="1" type="ORF">AS194_05480</name>
</gene>
<evidence type="ECO:0000313" key="2">
    <source>
        <dbReference type="Proteomes" id="UP000051202"/>
    </source>
</evidence>
<dbReference type="STRING" id="554343.AS194_05480"/>